<dbReference type="Gene3D" id="2.30.40.10">
    <property type="entry name" value="Urease, subunit C, domain 1"/>
    <property type="match status" value="1"/>
</dbReference>
<dbReference type="PANTHER" id="PTHR11647:SF1">
    <property type="entry name" value="COLLAPSIN RESPONSE MEDIATOR PROTEIN"/>
    <property type="match status" value="1"/>
</dbReference>
<dbReference type="EMBL" id="JAAGLU010000958">
    <property type="protein sequence ID" value="NEC93557.1"/>
    <property type="molecule type" value="Genomic_DNA"/>
</dbReference>
<feature type="non-terminal residue" evidence="1">
    <location>
        <position position="68"/>
    </location>
</feature>
<dbReference type="Gene3D" id="3.20.20.140">
    <property type="entry name" value="Metal-dependent hydrolases"/>
    <property type="match status" value="1"/>
</dbReference>
<comment type="caution">
    <text evidence="1">The sequence shown here is derived from an EMBL/GenBank/DDBJ whole genome shotgun (WGS) entry which is preliminary data.</text>
</comment>
<name>A0A6B3C9U3_9ACTN</name>
<dbReference type="GO" id="GO:0005829">
    <property type="term" value="C:cytosol"/>
    <property type="evidence" value="ECO:0007669"/>
    <property type="project" value="TreeGrafter"/>
</dbReference>
<accession>A0A6B3C9U3</accession>
<dbReference type="PANTHER" id="PTHR11647">
    <property type="entry name" value="HYDRANTOINASE/DIHYDROPYRIMIDINASE FAMILY MEMBER"/>
    <property type="match status" value="1"/>
</dbReference>
<evidence type="ECO:0000313" key="1">
    <source>
        <dbReference type="EMBL" id="NEC93557.1"/>
    </source>
</evidence>
<sequence length="68" mass="7071">MDLVIRGARVADGTGGPSYTADVAVHEGRVVDIGRIPGGGRRTLDAHGLVLAPGFIDMHAHSDLALLR</sequence>
<proteinExistence type="predicted"/>
<dbReference type="SUPFAM" id="SSF51338">
    <property type="entry name" value="Composite domain of metallo-dependent hydrolases"/>
    <property type="match status" value="1"/>
</dbReference>
<protein>
    <submittedName>
        <fullName evidence="1">D-aminoacylase</fullName>
    </submittedName>
</protein>
<dbReference type="InterPro" id="IPR050378">
    <property type="entry name" value="Metallo-dep_Hydrolases_sf"/>
</dbReference>
<organism evidence="1">
    <name type="scientific">Streptomyces sp. SID12501</name>
    <dbReference type="NCBI Taxonomy" id="2706042"/>
    <lineage>
        <taxon>Bacteria</taxon>
        <taxon>Bacillati</taxon>
        <taxon>Actinomycetota</taxon>
        <taxon>Actinomycetes</taxon>
        <taxon>Kitasatosporales</taxon>
        <taxon>Streptomycetaceae</taxon>
        <taxon>Streptomyces</taxon>
    </lineage>
</organism>
<dbReference type="AlphaFoldDB" id="A0A6B3C9U3"/>
<dbReference type="GO" id="GO:0016812">
    <property type="term" value="F:hydrolase activity, acting on carbon-nitrogen (but not peptide) bonds, in cyclic amides"/>
    <property type="evidence" value="ECO:0007669"/>
    <property type="project" value="TreeGrafter"/>
</dbReference>
<reference evidence="1" key="1">
    <citation type="submission" date="2020-01" db="EMBL/GenBank/DDBJ databases">
        <title>Insect and environment-associated Actinomycetes.</title>
        <authorList>
            <person name="Currrie C."/>
            <person name="Chevrette M."/>
            <person name="Carlson C."/>
            <person name="Stubbendieck R."/>
            <person name="Wendt-Pienkowski E."/>
        </authorList>
    </citation>
    <scope>NUCLEOTIDE SEQUENCE</scope>
    <source>
        <strain evidence="1">SID12501</strain>
    </source>
</reference>
<dbReference type="InterPro" id="IPR011059">
    <property type="entry name" value="Metal-dep_hydrolase_composite"/>
</dbReference>
<gene>
    <name evidence="1" type="ORF">G3I71_49320</name>
</gene>